<dbReference type="AlphaFoldDB" id="D3AFG7"/>
<name>D3AFG7_9FIRM</name>
<evidence type="ECO:0000313" key="3">
    <source>
        <dbReference type="Proteomes" id="UP000004968"/>
    </source>
</evidence>
<dbReference type="Proteomes" id="UP000004968">
    <property type="component" value="Unassembled WGS sequence"/>
</dbReference>
<keyword evidence="1" id="KW-0472">Membrane</keyword>
<reference evidence="2 3" key="1">
    <citation type="submission" date="2010-01" db="EMBL/GenBank/DDBJ databases">
        <authorList>
            <person name="Weinstock G."/>
            <person name="Sodergren E."/>
            <person name="Clifton S."/>
            <person name="Fulton L."/>
            <person name="Fulton B."/>
            <person name="Courtney L."/>
            <person name="Fronick C."/>
            <person name="Harrison M."/>
            <person name="Strong C."/>
            <person name="Farmer C."/>
            <person name="Delahaunty K."/>
            <person name="Markovic C."/>
            <person name="Hall O."/>
            <person name="Minx P."/>
            <person name="Tomlinson C."/>
            <person name="Mitreva M."/>
            <person name="Nelson J."/>
            <person name="Hou S."/>
            <person name="Wollam A."/>
            <person name="Pepin K.H."/>
            <person name="Johnson M."/>
            <person name="Bhonagiri V."/>
            <person name="Nash W.E."/>
            <person name="Warren W."/>
            <person name="Chinwalla A."/>
            <person name="Mardis E.R."/>
            <person name="Wilson R.K."/>
        </authorList>
    </citation>
    <scope>NUCLEOTIDE SEQUENCE [LARGE SCALE GENOMIC DNA]</scope>
    <source>
        <strain evidence="2 3">DSM 13479</strain>
    </source>
</reference>
<proteinExistence type="predicted"/>
<protein>
    <submittedName>
        <fullName evidence="2">Uncharacterized protein</fullName>
    </submittedName>
</protein>
<accession>D3AFG7</accession>
<keyword evidence="1" id="KW-0812">Transmembrane</keyword>
<sequence>MFSVESTSFSVIFLSFPLPVPGKIIYILYLFLLIALLYSISLHFARLFIKN</sequence>
<evidence type="ECO:0000313" key="2">
    <source>
        <dbReference type="EMBL" id="EFC99433.1"/>
    </source>
</evidence>
<dbReference type="HOGENOM" id="CLU_3099644_0_0_9"/>
<keyword evidence="1" id="KW-1133">Transmembrane helix</keyword>
<organism evidence="2 3">
    <name type="scientific">Hungatella hathewayi DSM 13479</name>
    <dbReference type="NCBI Taxonomy" id="566550"/>
    <lineage>
        <taxon>Bacteria</taxon>
        <taxon>Bacillati</taxon>
        <taxon>Bacillota</taxon>
        <taxon>Clostridia</taxon>
        <taxon>Lachnospirales</taxon>
        <taxon>Lachnospiraceae</taxon>
        <taxon>Hungatella</taxon>
    </lineage>
</organism>
<comment type="caution">
    <text evidence="2">The sequence shown here is derived from an EMBL/GenBank/DDBJ whole genome shotgun (WGS) entry which is preliminary data.</text>
</comment>
<dbReference type="EMBL" id="ACIO01000181">
    <property type="protein sequence ID" value="EFC99433.1"/>
    <property type="molecule type" value="Genomic_DNA"/>
</dbReference>
<feature type="transmembrane region" description="Helical" evidence="1">
    <location>
        <begin position="24"/>
        <end position="49"/>
    </location>
</feature>
<evidence type="ECO:0000256" key="1">
    <source>
        <dbReference type="SAM" id="Phobius"/>
    </source>
</evidence>
<gene>
    <name evidence="2" type="ORF">CLOSTHATH_02351</name>
</gene>